<proteinExistence type="predicted"/>
<dbReference type="Proteomes" id="UP000006729">
    <property type="component" value="Chromosome 4"/>
</dbReference>
<name>U5GKA3_POPTR</name>
<feature type="region of interest" description="Disordered" evidence="1">
    <location>
        <begin position="1"/>
        <end position="25"/>
    </location>
</feature>
<evidence type="ECO:0000313" key="3">
    <source>
        <dbReference type="Proteomes" id="UP000006729"/>
    </source>
</evidence>
<dbReference type="AlphaFoldDB" id="U5GKA3"/>
<evidence type="ECO:0000313" key="2">
    <source>
        <dbReference type="EMBL" id="PNT42534.1"/>
    </source>
</evidence>
<organism evidence="2 3">
    <name type="scientific">Populus trichocarpa</name>
    <name type="common">Western balsam poplar</name>
    <name type="synonym">Populus balsamifera subsp. trichocarpa</name>
    <dbReference type="NCBI Taxonomy" id="3694"/>
    <lineage>
        <taxon>Eukaryota</taxon>
        <taxon>Viridiplantae</taxon>
        <taxon>Streptophyta</taxon>
        <taxon>Embryophyta</taxon>
        <taxon>Tracheophyta</taxon>
        <taxon>Spermatophyta</taxon>
        <taxon>Magnoliopsida</taxon>
        <taxon>eudicotyledons</taxon>
        <taxon>Gunneridae</taxon>
        <taxon>Pentapetalae</taxon>
        <taxon>rosids</taxon>
        <taxon>fabids</taxon>
        <taxon>Malpighiales</taxon>
        <taxon>Salicaceae</taxon>
        <taxon>Saliceae</taxon>
        <taxon>Populus</taxon>
    </lineage>
</organism>
<sequence length="80" mass="8966">MGRTPQPALSKSPPVTPTVDQNNFARPEEISVSPDLSLDCSPDSSLIRLTPRSLHPGLCPEAANRLQEMKHKYEDKRQER</sequence>
<reference evidence="2 3" key="1">
    <citation type="journal article" date="2006" name="Science">
        <title>The genome of black cottonwood, Populus trichocarpa (Torr. &amp; Gray).</title>
        <authorList>
            <person name="Tuskan G.A."/>
            <person name="Difazio S."/>
            <person name="Jansson S."/>
            <person name="Bohlmann J."/>
            <person name="Grigoriev I."/>
            <person name="Hellsten U."/>
            <person name="Putnam N."/>
            <person name="Ralph S."/>
            <person name="Rombauts S."/>
            <person name="Salamov A."/>
            <person name="Schein J."/>
            <person name="Sterck L."/>
            <person name="Aerts A."/>
            <person name="Bhalerao R.R."/>
            <person name="Bhalerao R.P."/>
            <person name="Blaudez D."/>
            <person name="Boerjan W."/>
            <person name="Brun A."/>
            <person name="Brunner A."/>
            <person name="Busov V."/>
            <person name="Campbell M."/>
            <person name="Carlson J."/>
            <person name="Chalot M."/>
            <person name="Chapman J."/>
            <person name="Chen G.L."/>
            <person name="Cooper D."/>
            <person name="Coutinho P.M."/>
            <person name="Couturier J."/>
            <person name="Covert S."/>
            <person name="Cronk Q."/>
            <person name="Cunningham R."/>
            <person name="Davis J."/>
            <person name="Degroeve S."/>
            <person name="Dejardin A."/>
            <person name="Depamphilis C."/>
            <person name="Detter J."/>
            <person name="Dirks B."/>
            <person name="Dubchak I."/>
            <person name="Duplessis S."/>
            <person name="Ehlting J."/>
            <person name="Ellis B."/>
            <person name="Gendler K."/>
            <person name="Goodstein D."/>
            <person name="Gribskov M."/>
            <person name="Grimwood J."/>
            <person name="Groover A."/>
            <person name="Gunter L."/>
            <person name="Hamberger B."/>
            <person name="Heinze B."/>
            <person name="Helariutta Y."/>
            <person name="Henrissat B."/>
            <person name="Holligan D."/>
            <person name="Holt R."/>
            <person name="Huang W."/>
            <person name="Islam-Faridi N."/>
            <person name="Jones S."/>
            <person name="Jones-Rhoades M."/>
            <person name="Jorgensen R."/>
            <person name="Joshi C."/>
            <person name="Kangasjarvi J."/>
            <person name="Karlsson J."/>
            <person name="Kelleher C."/>
            <person name="Kirkpatrick R."/>
            <person name="Kirst M."/>
            <person name="Kohler A."/>
            <person name="Kalluri U."/>
            <person name="Larimer F."/>
            <person name="Leebens-Mack J."/>
            <person name="Leple J.C."/>
            <person name="Locascio P."/>
            <person name="Lou Y."/>
            <person name="Lucas S."/>
            <person name="Martin F."/>
            <person name="Montanini B."/>
            <person name="Napoli C."/>
            <person name="Nelson D.R."/>
            <person name="Nelson C."/>
            <person name="Nieminen K."/>
            <person name="Nilsson O."/>
            <person name="Pereda V."/>
            <person name="Peter G."/>
            <person name="Philippe R."/>
            <person name="Pilate G."/>
            <person name="Poliakov A."/>
            <person name="Razumovskaya J."/>
            <person name="Richardson P."/>
            <person name="Rinaldi C."/>
            <person name="Ritland K."/>
            <person name="Rouze P."/>
            <person name="Ryaboy D."/>
            <person name="Schmutz J."/>
            <person name="Schrader J."/>
            <person name="Segerman B."/>
            <person name="Shin H."/>
            <person name="Siddiqui A."/>
            <person name="Sterky F."/>
            <person name="Terry A."/>
            <person name="Tsai C.J."/>
            <person name="Uberbacher E."/>
            <person name="Unneberg P."/>
            <person name="Vahala J."/>
            <person name="Wall K."/>
            <person name="Wessler S."/>
            <person name="Yang G."/>
            <person name="Yin T."/>
            <person name="Douglas C."/>
            <person name="Marra M."/>
            <person name="Sandberg G."/>
            <person name="Van de Peer Y."/>
            <person name="Rokhsar D."/>
        </authorList>
    </citation>
    <scope>NUCLEOTIDE SEQUENCE [LARGE SCALE GENOMIC DNA]</scope>
    <source>
        <strain evidence="3">cv. Nisqually</strain>
    </source>
</reference>
<keyword evidence="3" id="KW-1185">Reference proteome</keyword>
<dbReference type="InParanoid" id="U5GKA3"/>
<gene>
    <name evidence="2" type="ORF">POPTR_004G218100</name>
</gene>
<dbReference type="EMBL" id="CM009293">
    <property type="protein sequence ID" value="PNT42534.1"/>
    <property type="molecule type" value="Genomic_DNA"/>
</dbReference>
<evidence type="ECO:0000256" key="1">
    <source>
        <dbReference type="SAM" id="MobiDB-lite"/>
    </source>
</evidence>
<protein>
    <submittedName>
        <fullName evidence="2">Uncharacterized protein</fullName>
    </submittedName>
</protein>
<accession>U5GKA3</accession>